<evidence type="ECO:0000256" key="1">
    <source>
        <dbReference type="ARBA" id="ARBA00022801"/>
    </source>
</evidence>
<dbReference type="GO" id="GO:0005524">
    <property type="term" value="F:ATP binding"/>
    <property type="evidence" value="ECO:0007669"/>
    <property type="project" value="InterPro"/>
</dbReference>
<dbReference type="InterPro" id="IPR049730">
    <property type="entry name" value="SNF2/RAD54-like_C"/>
</dbReference>
<dbReference type="Gene3D" id="3.40.50.300">
    <property type="entry name" value="P-loop containing nucleotide triphosphate hydrolases"/>
    <property type="match status" value="1"/>
</dbReference>
<dbReference type="SMART" id="SM00490">
    <property type="entry name" value="HELICc"/>
    <property type="match status" value="1"/>
</dbReference>
<proteinExistence type="predicted"/>
<dbReference type="AlphaFoldDB" id="A0A975DHC1"/>
<keyword evidence="2 5" id="KW-0547">Nucleotide-binding</keyword>
<dbReference type="InterPro" id="IPR027417">
    <property type="entry name" value="P-loop_NTPase"/>
</dbReference>
<keyword evidence="2 5" id="KW-0067">ATP-binding</keyword>
<dbReference type="Gene3D" id="3.40.50.10810">
    <property type="entry name" value="Tandem AAA-ATPase domain"/>
    <property type="match status" value="1"/>
</dbReference>
<gene>
    <name evidence="5" type="ORF">J5O05_00885</name>
</gene>
<name>A0A975DHC1_9GAMM</name>
<dbReference type="GO" id="GO:0016787">
    <property type="term" value="F:hydrolase activity"/>
    <property type="evidence" value="ECO:0007669"/>
    <property type="project" value="UniProtKB-KW"/>
</dbReference>
<dbReference type="PANTHER" id="PTHR10799">
    <property type="entry name" value="SNF2/RAD54 HELICASE FAMILY"/>
    <property type="match status" value="1"/>
</dbReference>
<dbReference type="InterPro" id="IPR014001">
    <property type="entry name" value="Helicase_ATP-bd"/>
</dbReference>
<dbReference type="GO" id="GO:0004386">
    <property type="term" value="F:helicase activity"/>
    <property type="evidence" value="ECO:0007669"/>
    <property type="project" value="UniProtKB-KW"/>
</dbReference>
<evidence type="ECO:0000256" key="2">
    <source>
        <dbReference type="ARBA" id="ARBA00022806"/>
    </source>
</evidence>
<dbReference type="SUPFAM" id="SSF52540">
    <property type="entry name" value="P-loop containing nucleoside triphosphate hydrolases"/>
    <property type="match status" value="2"/>
</dbReference>
<keyword evidence="2 5" id="KW-0347">Helicase</keyword>
<dbReference type="InterPro" id="IPR000330">
    <property type="entry name" value="SNF2_N"/>
</dbReference>
<evidence type="ECO:0000313" key="5">
    <source>
        <dbReference type="EMBL" id="QTH71569.1"/>
    </source>
</evidence>
<reference evidence="5" key="1">
    <citation type="submission" date="2021-03" db="EMBL/GenBank/DDBJ databases">
        <title>Complete Genome of Pseudoalteromonas xiamenensis STKMTI.2, a new potential marine bacterium producing anti-Vibrio compounds.</title>
        <authorList>
            <person name="Handayani D.P."/>
            <person name="Isnansetyo A."/>
            <person name="Istiqomah I."/>
            <person name="Jumina J."/>
        </authorList>
    </citation>
    <scope>NUCLEOTIDE SEQUENCE</scope>
    <source>
        <strain evidence="5">STKMTI.2</strain>
    </source>
</reference>
<dbReference type="KEGG" id="pxi:J5O05_00885"/>
<dbReference type="InterPro" id="IPR001650">
    <property type="entry name" value="Helicase_C-like"/>
</dbReference>
<sequence length="485" mass="54905">MKQMNSSYLLLITLKRHYVHIKLKGYFEHLRLSHWGAGACLADDMGLGKTLQAIAILLARAHSGPSLIIAPTSVCFNWQNELKRFAPTLNVIALGQKQAGEDRTSVLANLQPFDCVIVSYSLLQRLSDELQQTRWTTTIADEAQFLKNPLSSRSKAAYSLKSDFKMALTGTPIENNLTELWSIFRFINPGLLGNLKRFNIRFSLPIERKEDDPVAAKKAAVGLKALLSPFLLRRTKDEVLKDLPEKTEIDLPVVLSDEEMAFYESLRQSAVDELSKTALVQNPGEQRLRMLAELVKLRQACCDSRLLIEHSVLPQSKLNTLLELVKSLRESNHRVLIFSQFVGFLRLIQQAFDAQHLSYQYLDGSTPTETRQSRIAAFQQGEGDAFLISLKAGGFGLNLTQADYVIHMDPWWNPAAQDQATDRVHRIGQTKPVTVYRLFAQHTVEERILELHEKKRELATHLLADTDMVQPTDVNEVLTMLKEVF</sequence>
<evidence type="ECO:0000313" key="6">
    <source>
        <dbReference type="Proteomes" id="UP000664904"/>
    </source>
</evidence>
<dbReference type="Pfam" id="PF00271">
    <property type="entry name" value="Helicase_C"/>
    <property type="match status" value="1"/>
</dbReference>
<dbReference type="PROSITE" id="PS51192">
    <property type="entry name" value="HELICASE_ATP_BIND_1"/>
    <property type="match status" value="1"/>
</dbReference>
<keyword evidence="1" id="KW-0378">Hydrolase</keyword>
<dbReference type="Pfam" id="PF00176">
    <property type="entry name" value="SNF2-rel_dom"/>
    <property type="match status" value="1"/>
</dbReference>
<dbReference type="CDD" id="cd18793">
    <property type="entry name" value="SF2_C_SNF"/>
    <property type="match status" value="1"/>
</dbReference>
<dbReference type="Proteomes" id="UP000664904">
    <property type="component" value="Chromosome"/>
</dbReference>
<feature type="domain" description="Helicase ATP-binding" evidence="3">
    <location>
        <begin position="30"/>
        <end position="190"/>
    </location>
</feature>
<organism evidence="5 6">
    <name type="scientific">Pseudoalteromonas xiamenensis</name>
    <dbReference type="NCBI Taxonomy" id="882626"/>
    <lineage>
        <taxon>Bacteria</taxon>
        <taxon>Pseudomonadati</taxon>
        <taxon>Pseudomonadota</taxon>
        <taxon>Gammaproteobacteria</taxon>
        <taxon>Alteromonadales</taxon>
        <taxon>Pseudoalteromonadaceae</taxon>
        <taxon>Pseudoalteromonas</taxon>
    </lineage>
</organism>
<dbReference type="SMART" id="SM00487">
    <property type="entry name" value="DEXDc"/>
    <property type="match status" value="1"/>
</dbReference>
<accession>A0A975DHC1</accession>
<dbReference type="InterPro" id="IPR038718">
    <property type="entry name" value="SNF2-like_sf"/>
</dbReference>
<dbReference type="PROSITE" id="PS51194">
    <property type="entry name" value="HELICASE_CTER"/>
    <property type="match status" value="1"/>
</dbReference>
<protein>
    <submittedName>
        <fullName evidence="5">DEAD/DEAH box helicase</fullName>
    </submittedName>
</protein>
<dbReference type="EMBL" id="CP072133">
    <property type="protein sequence ID" value="QTH71569.1"/>
    <property type="molecule type" value="Genomic_DNA"/>
</dbReference>
<evidence type="ECO:0000259" key="3">
    <source>
        <dbReference type="PROSITE" id="PS51192"/>
    </source>
</evidence>
<keyword evidence="6" id="KW-1185">Reference proteome</keyword>
<feature type="domain" description="Helicase C-terminal" evidence="4">
    <location>
        <begin position="320"/>
        <end position="475"/>
    </location>
</feature>
<evidence type="ECO:0000259" key="4">
    <source>
        <dbReference type="PROSITE" id="PS51194"/>
    </source>
</evidence>